<dbReference type="InterPro" id="IPR029398">
    <property type="entry name" value="PolB_thumb"/>
</dbReference>
<evidence type="ECO:0000256" key="2">
    <source>
        <dbReference type="ARBA" id="ARBA00022634"/>
    </source>
</evidence>
<dbReference type="SUPFAM" id="SSF81301">
    <property type="entry name" value="Nucleotidyltransferase"/>
    <property type="match status" value="1"/>
</dbReference>
<dbReference type="Pfam" id="PF14716">
    <property type="entry name" value="HHH_8"/>
    <property type="match status" value="1"/>
</dbReference>
<evidence type="ECO:0000256" key="8">
    <source>
        <dbReference type="ARBA" id="ARBA00023204"/>
    </source>
</evidence>
<dbReference type="Gene3D" id="3.30.460.10">
    <property type="entry name" value="Beta Polymerase, domain 2"/>
    <property type="match status" value="1"/>
</dbReference>
<evidence type="ECO:0000313" key="14">
    <source>
        <dbReference type="Proteomes" id="UP000636479"/>
    </source>
</evidence>
<dbReference type="Pfam" id="PF14792">
    <property type="entry name" value="DNA_pol_B_palm"/>
    <property type="match status" value="1"/>
</dbReference>
<dbReference type="InterPro" id="IPR002008">
    <property type="entry name" value="DNA_pol_X_beta-like"/>
</dbReference>
<comment type="catalytic activity">
    <reaction evidence="9">
        <text>DNA(n) + a 2'-deoxyribonucleoside 5'-triphosphate = DNA(n+1) + diphosphate</text>
        <dbReference type="Rhea" id="RHEA:22508"/>
        <dbReference type="Rhea" id="RHEA-COMP:17339"/>
        <dbReference type="Rhea" id="RHEA-COMP:17340"/>
        <dbReference type="ChEBI" id="CHEBI:33019"/>
        <dbReference type="ChEBI" id="CHEBI:61560"/>
        <dbReference type="ChEBI" id="CHEBI:173112"/>
        <dbReference type="EC" id="2.7.7.7"/>
    </reaction>
</comment>
<dbReference type="GO" id="GO:0006303">
    <property type="term" value="P:double-strand break repair via nonhomologous end joining"/>
    <property type="evidence" value="ECO:0007669"/>
    <property type="project" value="TreeGrafter"/>
</dbReference>
<dbReference type="CDD" id="cd00141">
    <property type="entry name" value="NT_POLXc"/>
    <property type="match status" value="1"/>
</dbReference>
<dbReference type="RefSeq" id="XP_037217740.1">
    <property type="nucleotide sequence ID" value="XM_037366328.1"/>
</dbReference>
<feature type="region of interest" description="Disordered" evidence="11">
    <location>
        <begin position="480"/>
        <end position="537"/>
    </location>
</feature>
<evidence type="ECO:0000256" key="4">
    <source>
        <dbReference type="ARBA" id="ARBA00022695"/>
    </source>
</evidence>
<evidence type="ECO:0000313" key="13">
    <source>
        <dbReference type="EMBL" id="KAF7297381.1"/>
    </source>
</evidence>
<keyword evidence="8" id="KW-0234">DNA repair</keyword>
<sequence length="952" mass="106789">MQTMDIDAFFREQDEHMNIPVNSDELLTRFKPKGPMERPHVAFALPTHNDTVDPPAVLKGGSSNDEVEPIRPAFFGLTFCPHQSKSSMPHSERSPRLASNPVNVFAMRGVIVEETKQPIPRTTLTRLSAHLPNPQSPCAPASPTSIDHDTLKRKQSPTKPEKPAPKKRIIDPRAERDSPEGVPAAKPSSKQLKSLTKVLPPLVLNLPIAPIPPAADISSSPIEDANFSVLINKFEPQETSTQPQREVARQPTEYELMMMRVKQRQQENANKKRHKHKAVARQAIDPGTAGPSTKPDDDIISISSSRPASPEINPARKPSKPKKATNAKLTARAKPKPIPLNQTVAKKKQEATLRPREYAEMLLERQAQDPDDPLVRQTNHQLEGCTVIYIGPEMENIAASPLTRGRWKKLIQYGATLSPVFNPETVTHIVCDAAEPTVRRWLNVKKLSQVPSHIPIVGWTWALRGGQPFEHAIFPNHMPEIEGFAPRKGKEKDLAQQRKRSTPVDSEDEESDSERRRHERPSKKRRVSSPEQDKPRVQMLNTSLDPLAEFHDIVLADLRAEGLASDSEGEDSNSATTPANAVSSTGNPNQYIMDKLQELMELHEAKGADGDQWRVMTYKKVLRALKNVHRPIKTYEDAMKVPYVAEKTAKKASLSRSYLWRSNAEDPGQIMEIVNTGDLQRIKYENTPELRTRKVFQGVYGVGPMIAQKFYNAGCRTLLDLVEGKGGIVLTEAQKVGIQFYDDINSRMPREEAQALFDLIKPVALKIDPKLEVHIMGSFRRGKATCGDIDIMITRDPADGKDHRGILHHLLKALHKKGIITEDLALPENPFDEEAIYRGLCRLPDRPDSKRRRIDFLTIPWKCRGAALLYYTGDDIFNRKMRYKANKMGYSLNQKGLYAGVVRNPSKWSEKTNTGNVIACETEEEIFAKLEIPFLPPCDRMGKDVSVYPGGS</sequence>
<feature type="domain" description="DNA-directed DNA polymerase X" evidence="12">
    <location>
        <begin position="587"/>
        <end position="941"/>
    </location>
</feature>
<dbReference type="Pfam" id="PF14791">
    <property type="entry name" value="DNA_pol_B_thumb"/>
    <property type="match status" value="1"/>
</dbReference>
<name>A0A8H6SD74_9AGAR</name>
<feature type="compositionally biased region" description="Basic residues" evidence="11">
    <location>
        <begin position="517"/>
        <end position="527"/>
    </location>
</feature>
<dbReference type="SUPFAM" id="SSF81585">
    <property type="entry name" value="PsbU/PolX domain-like"/>
    <property type="match status" value="1"/>
</dbReference>
<dbReference type="InterPro" id="IPR037160">
    <property type="entry name" value="DNA_Pol_thumb_sf"/>
</dbReference>
<dbReference type="InterPro" id="IPR018944">
    <property type="entry name" value="DNA_pol_lambd_fingers_domain"/>
</dbReference>
<accession>A0A8H6SD74</accession>
<dbReference type="Gene3D" id="3.40.50.10190">
    <property type="entry name" value="BRCT domain"/>
    <property type="match status" value="1"/>
</dbReference>
<comment type="caution">
    <text evidence="13">The sequence shown here is derived from an EMBL/GenBank/DDBJ whole genome shotgun (WGS) entry which is preliminary data.</text>
</comment>
<evidence type="ECO:0000256" key="7">
    <source>
        <dbReference type="ARBA" id="ARBA00022932"/>
    </source>
</evidence>
<evidence type="ECO:0000256" key="9">
    <source>
        <dbReference type="ARBA" id="ARBA00049244"/>
    </source>
</evidence>
<keyword evidence="6" id="KW-0227">DNA damage</keyword>
<evidence type="ECO:0000256" key="1">
    <source>
        <dbReference type="ARBA" id="ARBA00012417"/>
    </source>
</evidence>
<feature type="region of interest" description="Disordered" evidence="11">
    <location>
        <begin position="564"/>
        <end position="589"/>
    </location>
</feature>
<evidence type="ECO:0000259" key="12">
    <source>
        <dbReference type="SMART" id="SM00483"/>
    </source>
</evidence>
<dbReference type="EMBL" id="JACAZF010000008">
    <property type="protein sequence ID" value="KAF7297381.1"/>
    <property type="molecule type" value="Genomic_DNA"/>
</dbReference>
<dbReference type="Pfam" id="PF10391">
    <property type="entry name" value="DNA_pol_lambd_f"/>
    <property type="match status" value="1"/>
</dbReference>
<feature type="compositionally biased region" description="Basic and acidic residues" evidence="11">
    <location>
        <begin position="159"/>
        <end position="179"/>
    </location>
</feature>
<evidence type="ECO:0000256" key="6">
    <source>
        <dbReference type="ARBA" id="ARBA00022763"/>
    </source>
</evidence>
<reference evidence="13" key="1">
    <citation type="submission" date="2020-05" db="EMBL/GenBank/DDBJ databases">
        <title>Mycena genomes resolve the evolution of fungal bioluminescence.</title>
        <authorList>
            <person name="Tsai I.J."/>
        </authorList>
    </citation>
    <scope>NUCLEOTIDE SEQUENCE</scope>
    <source>
        <strain evidence="13">171206Taipei</strain>
    </source>
</reference>
<dbReference type="GeneID" id="59348844"/>
<dbReference type="SUPFAM" id="SSF52113">
    <property type="entry name" value="BRCT domain"/>
    <property type="match status" value="1"/>
</dbReference>
<keyword evidence="14" id="KW-1185">Reference proteome</keyword>
<dbReference type="Proteomes" id="UP000636479">
    <property type="component" value="Unassembled WGS sequence"/>
</dbReference>
<dbReference type="PANTHER" id="PTHR11276">
    <property type="entry name" value="DNA POLYMERASE TYPE-X FAMILY MEMBER"/>
    <property type="match status" value="1"/>
</dbReference>
<keyword evidence="5" id="KW-0235">DNA replication</keyword>
<keyword evidence="3" id="KW-0808">Transferase</keyword>
<dbReference type="GO" id="GO:0003887">
    <property type="term" value="F:DNA-directed DNA polymerase activity"/>
    <property type="evidence" value="ECO:0007669"/>
    <property type="project" value="UniProtKB-KW"/>
</dbReference>
<dbReference type="InterPro" id="IPR002054">
    <property type="entry name" value="DNA-dir_DNA_pol_X"/>
</dbReference>
<evidence type="ECO:0000256" key="5">
    <source>
        <dbReference type="ARBA" id="ARBA00022705"/>
    </source>
</evidence>
<feature type="region of interest" description="Disordered" evidence="11">
    <location>
        <begin position="268"/>
        <end position="330"/>
    </location>
</feature>
<dbReference type="Gene3D" id="1.10.150.110">
    <property type="entry name" value="DNA polymerase beta, N-terminal domain-like"/>
    <property type="match status" value="1"/>
</dbReference>
<gene>
    <name evidence="13" type="ORF">MIND_00971600</name>
</gene>
<dbReference type="OrthoDB" id="205514at2759"/>
<dbReference type="InterPro" id="IPR027421">
    <property type="entry name" value="DNA_pol_lamdba_lyase_dom_sf"/>
</dbReference>
<keyword evidence="2" id="KW-0237">DNA synthesis</keyword>
<evidence type="ECO:0000256" key="11">
    <source>
        <dbReference type="SAM" id="MobiDB-lite"/>
    </source>
</evidence>
<feature type="compositionally biased region" description="Polar residues" evidence="11">
    <location>
        <begin position="572"/>
        <end position="589"/>
    </location>
</feature>
<dbReference type="GO" id="GO:0003677">
    <property type="term" value="F:DNA binding"/>
    <property type="evidence" value="ECO:0007669"/>
    <property type="project" value="InterPro"/>
</dbReference>
<dbReference type="EC" id="2.7.7.7" evidence="1"/>
<evidence type="ECO:0000256" key="10">
    <source>
        <dbReference type="PIRSR" id="PIRSR622312-50"/>
    </source>
</evidence>
<dbReference type="Gene3D" id="3.30.210.10">
    <property type="entry name" value="DNA polymerase, thumb domain"/>
    <property type="match status" value="1"/>
</dbReference>
<dbReference type="PRINTS" id="PR00870">
    <property type="entry name" value="DNAPOLXBETA"/>
</dbReference>
<dbReference type="SMART" id="SM00483">
    <property type="entry name" value="POLXc"/>
    <property type="match status" value="1"/>
</dbReference>
<dbReference type="PANTHER" id="PTHR11276:SF28">
    <property type="entry name" value="DNA POLYMERASE LAMBDA"/>
    <property type="match status" value="1"/>
</dbReference>
<keyword evidence="7" id="KW-0239">DNA-directed DNA polymerase</keyword>
<proteinExistence type="predicted"/>
<feature type="region of interest" description="Disordered" evidence="11">
    <location>
        <begin position="128"/>
        <end position="193"/>
    </location>
</feature>
<organism evidence="13 14">
    <name type="scientific">Mycena indigotica</name>
    <dbReference type="NCBI Taxonomy" id="2126181"/>
    <lineage>
        <taxon>Eukaryota</taxon>
        <taxon>Fungi</taxon>
        <taxon>Dikarya</taxon>
        <taxon>Basidiomycota</taxon>
        <taxon>Agaricomycotina</taxon>
        <taxon>Agaricomycetes</taxon>
        <taxon>Agaricomycetidae</taxon>
        <taxon>Agaricales</taxon>
        <taxon>Marasmiineae</taxon>
        <taxon>Mycenaceae</taxon>
        <taxon>Mycena</taxon>
    </lineage>
</organism>
<dbReference type="InterPro" id="IPR036420">
    <property type="entry name" value="BRCT_dom_sf"/>
</dbReference>
<keyword evidence="4" id="KW-0548">Nucleotidyltransferase</keyword>
<dbReference type="GO" id="GO:0005634">
    <property type="term" value="C:nucleus"/>
    <property type="evidence" value="ECO:0007669"/>
    <property type="project" value="TreeGrafter"/>
</dbReference>
<protein>
    <recommendedName>
        <fullName evidence="1">DNA-directed DNA polymerase</fullName>
        <ecNumber evidence="1">2.7.7.7</ecNumber>
    </recommendedName>
</protein>
<dbReference type="InterPro" id="IPR010996">
    <property type="entry name" value="HHH_MUS81"/>
</dbReference>
<dbReference type="AlphaFoldDB" id="A0A8H6SD74"/>
<dbReference type="Gene3D" id="1.10.150.20">
    <property type="entry name" value="5' to 3' exonuclease, C-terminal subdomain"/>
    <property type="match status" value="1"/>
</dbReference>
<dbReference type="InterPro" id="IPR022312">
    <property type="entry name" value="DNA_pol_X"/>
</dbReference>
<evidence type="ECO:0000256" key="3">
    <source>
        <dbReference type="ARBA" id="ARBA00022679"/>
    </source>
</evidence>
<dbReference type="InterPro" id="IPR028207">
    <property type="entry name" value="DNA_pol_B_palm_palm"/>
</dbReference>
<dbReference type="SUPFAM" id="SSF47802">
    <property type="entry name" value="DNA polymerase beta, N-terminal domain-like"/>
    <property type="match status" value="1"/>
</dbReference>
<dbReference type="InterPro" id="IPR043519">
    <property type="entry name" value="NT_sf"/>
</dbReference>
<dbReference type="PRINTS" id="PR00869">
    <property type="entry name" value="DNAPOLX"/>
</dbReference>
<feature type="compositionally biased region" description="Basic residues" evidence="11">
    <location>
        <begin position="317"/>
        <end position="330"/>
    </location>
</feature>
<feature type="active site" description="Nucleophile; Schiff-base intermediate with DNA; for 5'-dRP lyase activity" evidence="10">
    <location>
        <position position="651"/>
    </location>
</feature>